<organism evidence="1 2">
    <name type="scientific">Eimeria tenella</name>
    <name type="common">Coccidian parasite</name>
    <dbReference type="NCBI Taxonomy" id="5802"/>
    <lineage>
        <taxon>Eukaryota</taxon>
        <taxon>Sar</taxon>
        <taxon>Alveolata</taxon>
        <taxon>Apicomplexa</taxon>
        <taxon>Conoidasida</taxon>
        <taxon>Coccidia</taxon>
        <taxon>Eucoccidiorida</taxon>
        <taxon>Eimeriorina</taxon>
        <taxon>Eimeriidae</taxon>
        <taxon>Eimeria</taxon>
    </lineage>
</organism>
<dbReference type="OrthoDB" id="346018at2759"/>
<dbReference type="Gene3D" id="2.120.10.30">
    <property type="entry name" value="TolB, C-terminal domain"/>
    <property type="match status" value="1"/>
</dbReference>
<protein>
    <recommendedName>
        <fullName evidence="3">NHL repeat-containing protein</fullName>
    </recommendedName>
</protein>
<proteinExistence type="predicted"/>
<dbReference type="PANTHER" id="PTHR46388:SF2">
    <property type="entry name" value="NHL REPEAT-CONTAINING PROTEIN 2"/>
    <property type="match status" value="1"/>
</dbReference>
<sequence length="277" mass="29458">MLPTNAVMDSSTGDIYIADYGNYAVKVVYGNTGRNAILEHDVSSRSSKLVSEVSTDLSKPLGLETDEDCNSLYIADSANHRVLKYAFGATPAITTVIGTGAPGKSDSSATATTFQIDSPSAVALNGDILYVVDSGNKRVLAVNLVDQSVEIFDGSAADSSIVFERPVSAAIAQTEVCIKPEPSLTIMRLITPKMWIYESEDVPDAQDGEVLVVADAASRALRKIDLQTKTAALLVDYTAWRSFVVEEAETSIAATGLEHAFYGVSSFFGVRPTSAPE</sequence>
<dbReference type="RefSeq" id="XP_013232941.1">
    <property type="nucleotide sequence ID" value="XM_013377487.1"/>
</dbReference>
<accession>U6KW46</accession>
<dbReference type="Proteomes" id="UP000030747">
    <property type="component" value="Unassembled WGS sequence"/>
</dbReference>
<reference evidence="1" key="1">
    <citation type="submission" date="2013-10" db="EMBL/GenBank/DDBJ databases">
        <title>Genomic analysis of the causative agents of coccidiosis in chickens.</title>
        <authorList>
            <person name="Reid A.J."/>
            <person name="Blake D."/>
            <person name="Billington K."/>
            <person name="Browne H."/>
            <person name="Dunn M."/>
            <person name="Hung S."/>
            <person name="Kawahara F."/>
            <person name="Miranda-Saavedra D."/>
            <person name="Mourier T."/>
            <person name="Nagra H."/>
            <person name="Otto T.D."/>
            <person name="Rawlings N."/>
            <person name="Sanchez A."/>
            <person name="Sanders M."/>
            <person name="Subramaniam C."/>
            <person name="Tay Y."/>
            <person name="Dear P."/>
            <person name="Doerig C."/>
            <person name="Gruber A."/>
            <person name="Parkinson J."/>
            <person name="Shirley M."/>
            <person name="Wan K.L."/>
            <person name="Berriman M."/>
            <person name="Tomley F."/>
            <person name="Pain A."/>
        </authorList>
    </citation>
    <scope>NUCLEOTIDE SEQUENCE [LARGE SCALE GENOMIC DNA]</scope>
    <source>
        <strain evidence="1">Houghton</strain>
    </source>
</reference>
<name>U6KW46_EIMTE</name>
<keyword evidence="2" id="KW-1185">Reference proteome</keyword>
<dbReference type="EMBL" id="HG675698">
    <property type="protein sequence ID" value="CDJ42191.1"/>
    <property type="molecule type" value="Genomic_DNA"/>
</dbReference>
<dbReference type="InterPro" id="IPR011042">
    <property type="entry name" value="6-blade_b-propeller_TolB-like"/>
</dbReference>
<dbReference type="GeneID" id="25253835"/>
<gene>
    <name evidence="1" type="ORF">ETH_00023615</name>
</gene>
<evidence type="ECO:0000313" key="2">
    <source>
        <dbReference type="Proteomes" id="UP000030747"/>
    </source>
</evidence>
<dbReference type="VEuPathDB" id="ToxoDB:ETH2_0651200"/>
<dbReference type="VEuPathDB" id="ToxoDB:ETH_00023615"/>
<dbReference type="PANTHER" id="PTHR46388">
    <property type="entry name" value="NHL REPEAT-CONTAINING PROTEIN 2"/>
    <property type="match status" value="1"/>
</dbReference>
<dbReference type="SUPFAM" id="SSF63825">
    <property type="entry name" value="YWTD domain"/>
    <property type="match status" value="1"/>
</dbReference>
<dbReference type="AlphaFoldDB" id="U6KW46"/>
<evidence type="ECO:0000313" key="1">
    <source>
        <dbReference type="EMBL" id="CDJ42191.1"/>
    </source>
</evidence>
<reference evidence="1" key="2">
    <citation type="submission" date="2013-10" db="EMBL/GenBank/DDBJ databases">
        <authorList>
            <person name="Aslett M."/>
        </authorList>
    </citation>
    <scope>NUCLEOTIDE SEQUENCE [LARGE SCALE GENOMIC DNA]</scope>
    <source>
        <strain evidence="1">Houghton</strain>
    </source>
</reference>
<evidence type="ECO:0008006" key="3">
    <source>
        <dbReference type="Google" id="ProtNLM"/>
    </source>
</evidence>